<keyword evidence="2" id="KW-0238">DNA-binding</keyword>
<sequence>MRRICAVIDLLLDADEEETLLPVLHPLLLRALPGDSLTWAVRTPAGRHPVHLPRDLLDAEALAAFYRHAGSDPLFVHTNTGPGVPLRRSDLQSRTEFHRSGTYAEALRPIGAEYQLATAFPAGWAAGGRRTVCLVVHRSASDFADADLETALLLRTRLSHALGRLAPPPVPLRSALTVREAAVLDLLAEGLTDRQIGRRLAVSARTVDKHLEHAYAKLQVHSRVAAAARWRGQNALDQQVKSIR</sequence>
<keyword evidence="3" id="KW-0804">Transcription</keyword>
<dbReference type="PANTHER" id="PTHR44688">
    <property type="entry name" value="DNA-BINDING TRANSCRIPTIONAL ACTIVATOR DEVR_DOSR"/>
    <property type="match status" value="1"/>
</dbReference>
<dbReference type="PRINTS" id="PR00038">
    <property type="entry name" value="HTHLUXR"/>
</dbReference>
<dbReference type="Gene3D" id="1.10.10.10">
    <property type="entry name" value="Winged helix-like DNA-binding domain superfamily/Winged helix DNA-binding domain"/>
    <property type="match status" value="1"/>
</dbReference>
<dbReference type="InterPro" id="IPR036388">
    <property type="entry name" value="WH-like_DNA-bd_sf"/>
</dbReference>
<dbReference type="Proteomes" id="UP000317940">
    <property type="component" value="Unassembled WGS sequence"/>
</dbReference>
<dbReference type="InterPro" id="IPR016032">
    <property type="entry name" value="Sig_transdc_resp-reg_C-effctor"/>
</dbReference>
<evidence type="ECO:0000256" key="2">
    <source>
        <dbReference type="ARBA" id="ARBA00023125"/>
    </source>
</evidence>
<dbReference type="GO" id="GO:0003677">
    <property type="term" value="F:DNA binding"/>
    <property type="evidence" value="ECO:0007669"/>
    <property type="project" value="UniProtKB-KW"/>
</dbReference>
<dbReference type="InterPro" id="IPR000792">
    <property type="entry name" value="Tscrpt_reg_LuxR_C"/>
</dbReference>
<name>A0A561UAZ2_9ACTN</name>
<organism evidence="5 6">
    <name type="scientific">Kitasatospora viridis</name>
    <dbReference type="NCBI Taxonomy" id="281105"/>
    <lineage>
        <taxon>Bacteria</taxon>
        <taxon>Bacillati</taxon>
        <taxon>Actinomycetota</taxon>
        <taxon>Actinomycetes</taxon>
        <taxon>Kitasatosporales</taxon>
        <taxon>Streptomycetaceae</taxon>
        <taxon>Kitasatospora</taxon>
    </lineage>
</organism>
<evidence type="ECO:0000313" key="5">
    <source>
        <dbReference type="EMBL" id="TWF96521.1"/>
    </source>
</evidence>
<dbReference type="SUPFAM" id="SSF46894">
    <property type="entry name" value="C-terminal effector domain of the bipartite response regulators"/>
    <property type="match status" value="1"/>
</dbReference>
<evidence type="ECO:0000313" key="6">
    <source>
        <dbReference type="Proteomes" id="UP000317940"/>
    </source>
</evidence>
<dbReference type="SMART" id="SM00421">
    <property type="entry name" value="HTH_LUXR"/>
    <property type="match status" value="1"/>
</dbReference>
<evidence type="ECO:0000256" key="1">
    <source>
        <dbReference type="ARBA" id="ARBA00023015"/>
    </source>
</evidence>
<keyword evidence="6" id="KW-1185">Reference proteome</keyword>
<dbReference type="PROSITE" id="PS50043">
    <property type="entry name" value="HTH_LUXR_2"/>
    <property type="match status" value="1"/>
</dbReference>
<dbReference type="EMBL" id="VIWT01000001">
    <property type="protein sequence ID" value="TWF96521.1"/>
    <property type="molecule type" value="Genomic_DNA"/>
</dbReference>
<comment type="caution">
    <text evidence="5">The sequence shown here is derived from an EMBL/GenBank/DDBJ whole genome shotgun (WGS) entry which is preliminary data.</text>
</comment>
<dbReference type="PANTHER" id="PTHR44688:SF16">
    <property type="entry name" value="DNA-BINDING TRANSCRIPTIONAL ACTIVATOR DEVR_DOSR"/>
    <property type="match status" value="1"/>
</dbReference>
<dbReference type="AlphaFoldDB" id="A0A561UAZ2"/>
<feature type="domain" description="HTH luxR-type" evidence="4">
    <location>
        <begin position="169"/>
        <end position="234"/>
    </location>
</feature>
<accession>A0A561UAZ2</accession>
<reference evidence="5 6" key="1">
    <citation type="submission" date="2019-06" db="EMBL/GenBank/DDBJ databases">
        <title>Sequencing the genomes of 1000 actinobacteria strains.</title>
        <authorList>
            <person name="Klenk H.-P."/>
        </authorList>
    </citation>
    <scope>NUCLEOTIDE SEQUENCE [LARGE SCALE GENOMIC DNA]</scope>
    <source>
        <strain evidence="5 6">DSM 44826</strain>
    </source>
</reference>
<evidence type="ECO:0000259" key="4">
    <source>
        <dbReference type="PROSITE" id="PS50043"/>
    </source>
</evidence>
<protein>
    <submittedName>
        <fullName evidence="5">Regulatory LuxR family protein</fullName>
    </submittedName>
</protein>
<dbReference type="CDD" id="cd06170">
    <property type="entry name" value="LuxR_C_like"/>
    <property type="match status" value="1"/>
</dbReference>
<evidence type="ECO:0000256" key="3">
    <source>
        <dbReference type="ARBA" id="ARBA00023163"/>
    </source>
</evidence>
<dbReference type="GO" id="GO:0006355">
    <property type="term" value="P:regulation of DNA-templated transcription"/>
    <property type="evidence" value="ECO:0007669"/>
    <property type="project" value="InterPro"/>
</dbReference>
<gene>
    <name evidence="5" type="ORF">FHX73_11293</name>
</gene>
<keyword evidence="1" id="KW-0805">Transcription regulation</keyword>
<dbReference type="Pfam" id="PF00196">
    <property type="entry name" value="GerE"/>
    <property type="match status" value="1"/>
</dbReference>
<proteinExistence type="predicted"/>